<protein>
    <recommendedName>
        <fullName evidence="6">Cytochrome c oxidase-assembly factor COX23, mitochondrial</fullName>
    </recommendedName>
</protein>
<evidence type="ECO:0000256" key="2">
    <source>
        <dbReference type="ARBA" id="ARBA00004569"/>
    </source>
</evidence>
<dbReference type="PROSITE" id="PS51808">
    <property type="entry name" value="CHCH"/>
    <property type="match status" value="1"/>
</dbReference>
<feature type="non-terminal residue" evidence="8">
    <location>
        <position position="99"/>
    </location>
</feature>
<dbReference type="InterPro" id="IPR010625">
    <property type="entry name" value="CHCH"/>
</dbReference>
<comment type="function">
    <text evidence="1">Required for the assembly of cytochrome c oxidase.</text>
</comment>
<evidence type="ECO:0000313" key="9">
    <source>
        <dbReference type="Proteomes" id="UP000789759"/>
    </source>
</evidence>
<dbReference type="SUPFAM" id="SSF47072">
    <property type="entry name" value="Cysteine alpha-hairpin motif"/>
    <property type="match status" value="1"/>
</dbReference>
<dbReference type="PANTHER" id="PTHR46811:SF1">
    <property type="entry name" value="COILED-COIL-HELIX-COILED-COIL-HELIX DOMAIN-CONTAINING PROTEIN 7"/>
    <property type="match status" value="1"/>
</dbReference>
<evidence type="ECO:0000313" key="8">
    <source>
        <dbReference type="EMBL" id="CAG8759476.1"/>
    </source>
</evidence>
<dbReference type="PANTHER" id="PTHR46811">
    <property type="entry name" value="COILED-COIL-HELIX-COILED-COIL-HELIX DOMAIN-CONTAINING PROTEIN 7"/>
    <property type="match status" value="1"/>
</dbReference>
<comment type="caution">
    <text evidence="8">The sequence shown here is derived from an EMBL/GenBank/DDBJ whole genome shotgun (WGS) entry which is preliminary data.</text>
</comment>
<keyword evidence="4" id="KW-1015">Disulfide bond</keyword>
<accession>A0A9N9J035</accession>
<dbReference type="OrthoDB" id="9971592at2759"/>
<reference evidence="8" key="1">
    <citation type="submission" date="2021-06" db="EMBL/GenBank/DDBJ databases">
        <authorList>
            <person name="Kallberg Y."/>
            <person name="Tangrot J."/>
            <person name="Rosling A."/>
        </authorList>
    </citation>
    <scope>NUCLEOTIDE SEQUENCE</scope>
    <source>
        <strain evidence="8">FL966</strain>
    </source>
</reference>
<dbReference type="InterPro" id="IPR051040">
    <property type="entry name" value="COX23"/>
</dbReference>
<evidence type="ECO:0000259" key="7">
    <source>
        <dbReference type="Pfam" id="PF06747"/>
    </source>
</evidence>
<proteinExistence type="inferred from homology"/>
<organism evidence="8 9">
    <name type="scientific">Cetraspora pellucida</name>
    <dbReference type="NCBI Taxonomy" id="1433469"/>
    <lineage>
        <taxon>Eukaryota</taxon>
        <taxon>Fungi</taxon>
        <taxon>Fungi incertae sedis</taxon>
        <taxon>Mucoromycota</taxon>
        <taxon>Glomeromycotina</taxon>
        <taxon>Glomeromycetes</taxon>
        <taxon>Diversisporales</taxon>
        <taxon>Gigasporaceae</taxon>
        <taxon>Cetraspora</taxon>
    </lineage>
</organism>
<comment type="subcellular location">
    <subcellularLocation>
        <location evidence="2">Mitochondrion intermembrane space</location>
    </subcellularLocation>
</comment>
<name>A0A9N9J035_9GLOM</name>
<feature type="domain" description="CHCH" evidence="7">
    <location>
        <begin position="51"/>
        <end position="85"/>
    </location>
</feature>
<sequence length="99" mass="11832">KPELKFLCSTHIEKRSKLNLALNFTMTDQISVKDIHQSFKAKQTSKFLDPCPNETYAAMKCLDSNNYDKSKCQDLFLQYRECKKKWLKERRELRRRGLL</sequence>
<keyword evidence="9" id="KW-1185">Reference proteome</keyword>
<dbReference type="Proteomes" id="UP000789759">
    <property type="component" value="Unassembled WGS sequence"/>
</dbReference>
<evidence type="ECO:0000256" key="5">
    <source>
        <dbReference type="ARBA" id="ARBA00038264"/>
    </source>
</evidence>
<keyword evidence="3" id="KW-0496">Mitochondrion</keyword>
<evidence type="ECO:0000256" key="4">
    <source>
        <dbReference type="ARBA" id="ARBA00023157"/>
    </source>
</evidence>
<dbReference type="Gene3D" id="1.10.287.1130">
    <property type="entry name" value="CytochromE C oxidase copper chaperone"/>
    <property type="match status" value="1"/>
</dbReference>
<gene>
    <name evidence="8" type="ORF">CPELLU_LOCUS15214</name>
</gene>
<evidence type="ECO:0000256" key="6">
    <source>
        <dbReference type="ARBA" id="ARBA00041104"/>
    </source>
</evidence>
<dbReference type="Pfam" id="PF06747">
    <property type="entry name" value="CHCH"/>
    <property type="match status" value="1"/>
</dbReference>
<comment type="similarity">
    <text evidence="5">Belongs to the COX23 family.</text>
</comment>
<evidence type="ECO:0000256" key="3">
    <source>
        <dbReference type="ARBA" id="ARBA00023128"/>
    </source>
</evidence>
<dbReference type="GO" id="GO:0005758">
    <property type="term" value="C:mitochondrial intermembrane space"/>
    <property type="evidence" value="ECO:0007669"/>
    <property type="project" value="UniProtKB-SubCell"/>
</dbReference>
<evidence type="ECO:0000256" key="1">
    <source>
        <dbReference type="ARBA" id="ARBA00003875"/>
    </source>
</evidence>
<dbReference type="GO" id="GO:0033108">
    <property type="term" value="P:mitochondrial respiratory chain complex assembly"/>
    <property type="evidence" value="ECO:0007669"/>
    <property type="project" value="TreeGrafter"/>
</dbReference>
<dbReference type="InterPro" id="IPR009069">
    <property type="entry name" value="Cys_alpha_HP_mot_SF"/>
</dbReference>
<dbReference type="EMBL" id="CAJVQA010019515">
    <property type="protein sequence ID" value="CAG8759476.1"/>
    <property type="molecule type" value="Genomic_DNA"/>
</dbReference>
<dbReference type="AlphaFoldDB" id="A0A9N9J035"/>